<proteinExistence type="predicted"/>
<keyword evidence="1" id="KW-1133">Transmembrane helix</keyword>
<reference evidence="2 3" key="1">
    <citation type="submission" date="2024-06" db="EMBL/GenBank/DDBJ databases">
        <title>The Natural Products Discovery Center: Release of the First 8490 Sequenced Strains for Exploring Actinobacteria Biosynthetic Diversity.</title>
        <authorList>
            <person name="Kalkreuter E."/>
            <person name="Kautsar S.A."/>
            <person name="Yang D."/>
            <person name="Bader C.D."/>
            <person name="Teijaro C.N."/>
            <person name="Fluegel L."/>
            <person name="Davis C.M."/>
            <person name="Simpson J.R."/>
            <person name="Lauterbach L."/>
            <person name="Steele A.D."/>
            <person name="Gui C."/>
            <person name="Meng S."/>
            <person name="Li G."/>
            <person name="Viehrig K."/>
            <person name="Ye F."/>
            <person name="Su P."/>
            <person name="Kiefer A.F."/>
            <person name="Nichols A."/>
            <person name="Cepeda A.J."/>
            <person name="Yan W."/>
            <person name="Fan B."/>
            <person name="Jiang Y."/>
            <person name="Adhikari A."/>
            <person name="Zheng C.-J."/>
            <person name="Schuster L."/>
            <person name="Cowan T.M."/>
            <person name="Smanski M.J."/>
            <person name="Chevrette M.G."/>
            <person name="De Carvalho L.P.S."/>
            <person name="Shen B."/>
        </authorList>
    </citation>
    <scope>NUCLEOTIDE SEQUENCE [LARGE SCALE GENOMIC DNA]</scope>
    <source>
        <strain evidence="2 3">NPDC033843</strain>
    </source>
</reference>
<accession>A0ABV2ZFJ7</accession>
<sequence>MTTVADASPQAAIGRPGPRPGTWGTARAVLRVHRAALVVWAGLVVVLGGWLVWITEATGEDARAAAETCDRMGPDLCDTTISWTGYSVTVDWIGLLISYLFLAVAAYAGGALIGRELESGTARFAWTQGVSPTRWLAAKLAVPALVVTVGATALVPVYRWAWSANQDPQYHGWMSDDAYLSRGPATVAYALCALAIGAVTALLLRRALPALAVSVVATGLLGYVVAQLRASFWPTVTVTAGQSGVLDPPMSAWEVESGVLVHGSRVPSLDVTKCYGGSTARTRGCFDDLGVTGFYTTYHPESHYWPLHLVETGIVLAVTAAVTAAAFWLLRRRTA</sequence>
<keyword evidence="1" id="KW-0812">Transmembrane</keyword>
<feature type="transmembrane region" description="Helical" evidence="1">
    <location>
        <begin position="186"/>
        <end position="204"/>
    </location>
</feature>
<evidence type="ECO:0000313" key="3">
    <source>
        <dbReference type="Proteomes" id="UP001550739"/>
    </source>
</evidence>
<evidence type="ECO:0000256" key="1">
    <source>
        <dbReference type="SAM" id="Phobius"/>
    </source>
</evidence>
<keyword evidence="1" id="KW-0472">Membrane</keyword>
<dbReference type="Proteomes" id="UP001550739">
    <property type="component" value="Unassembled WGS sequence"/>
</dbReference>
<keyword evidence="3" id="KW-1185">Reference proteome</keyword>
<comment type="caution">
    <text evidence="2">The sequence shown here is derived from an EMBL/GenBank/DDBJ whole genome shotgun (WGS) entry which is preliminary data.</text>
</comment>
<feature type="transmembrane region" description="Helical" evidence="1">
    <location>
        <begin position="211"/>
        <end position="230"/>
    </location>
</feature>
<feature type="transmembrane region" description="Helical" evidence="1">
    <location>
        <begin position="35"/>
        <end position="53"/>
    </location>
</feature>
<evidence type="ECO:0000313" key="2">
    <source>
        <dbReference type="EMBL" id="MEU3781322.1"/>
    </source>
</evidence>
<feature type="transmembrane region" description="Helical" evidence="1">
    <location>
        <begin position="305"/>
        <end position="330"/>
    </location>
</feature>
<name>A0ABV2ZFJ7_9ACTN</name>
<dbReference type="RefSeq" id="WP_334578843.1">
    <property type="nucleotide sequence ID" value="NZ_JBEZVE010000006.1"/>
</dbReference>
<feature type="transmembrane region" description="Helical" evidence="1">
    <location>
        <begin position="135"/>
        <end position="158"/>
    </location>
</feature>
<gene>
    <name evidence="2" type="ORF">AB0E89_12180</name>
</gene>
<feature type="transmembrane region" description="Helical" evidence="1">
    <location>
        <begin position="92"/>
        <end position="114"/>
    </location>
</feature>
<evidence type="ECO:0008006" key="4">
    <source>
        <dbReference type="Google" id="ProtNLM"/>
    </source>
</evidence>
<protein>
    <recommendedName>
        <fullName evidence="4">ABC-2 family transporter</fullName>
    </recommendedName>
</protein>
<organism evidence="2 3">
    <name type="scientific">Streptomyces sp. 900129855</name>
    <dbReference type="NCBI Taxonomy" id="3155129"/>
    <lineage>
        <taxon>Bacteria</taxon>
        <taxon>Bacillati</taxon>
        <taxon>Actinomycetota</taxon>
        <taxon>Actinomycetes</taxon>
        <taxon>Kitasatosporales</taxon>
        <taxon>Streptomycetaceae</taxon>
        <taxon>Streptomyces</taxon>
    </lineage>
</organism>
<dbReference type="EMBL" id="JBEZVE010000006">
    <property type="protein sequence ID" value="MEU3781322.1"/>
    <property type="molecule type" value="Genomic_DNA"/>
</dbReference>